<sequence length="528" mass="57016">MVNNIRSVLISENVDSVCAKILRENGFEVTNKIGMTRQELLDEVKKYDSLIVRSATKVTADVIEAATSLKVIGRAGTGVDNIDCDAATRQGILVINAPGGNTLSAAELTCCMVVSLSRKIAQACASLKAGLWDRKTYIGEELQGKTLAIIGLGRIGREVASRMQSFGMKTIGFDPLVPPEESITFGVESFQLDQLWPKADYITIHVPLIPPTKHMINDLVLSKCRKGVKIVNCARGGIIDEDALLRALESEQCGGAGLDVFEEEPPKNSTLLQHSKVICTPHLGASTKEAQKRVAEEIALQFVELLKGHSVPGIVNAPTFGQFQVADNKYWVKLCQTLGKLADKLVTSDEQKNVIVSTRGALLEKKGTVLGIATLVGLMSNTSSNGINFINAPLLAKEAGIKLSIHHKEVLMSCDGQCPSSAVEIKVEAGNESHVLVGTTEGSVLLLCSIDDACFNPCQPLQGNLVVTKIDDDKNLELELMKSLMTGEACVRSAAISAPFNEQRWCIFNTMSPTVSLKQPVFWTQLMV</sequence>
<dbReference type="Gene3D" id="3.30.1330.90">
    <property type="entry name" value="D-3-phosphoglycerate dehydrogenase, domain 3"/>
    <property type="match status" value="1"/>
</dbReference>
<evidence type="ECO:0000256" key="1">
    <source>
        <dbReference type="ARBA" id="ARBA00005216"/>
    </source>
</evidence>
<evidence type="ECO:0000259" key="13">
    <source>
        <dbReference type="Pfam" id="PF19304"/>
    </source>
</evidence>
<feature type="domain" description="D-3-phosphoglycerate dehydrogenase ASB" evidence="13">
    <location>
        <begin position="329"/>
        <end position="439"/>
    </location>
</feature>
<evidence type="ECO:0000256" key="6">
    <source>
        <dbReference type="ARBA" id="ARBA00023002"/>
    </source>
</evidence>
<comment type="subunit">
    <text evidence="3">Homotetramer.</text>
</comment>
<evidence type="ECO:0000259" key="12">
    <source>
        <dbReference type="Pfam" id="PF02826"/>
    </source>
</evidence>
<dbReference type="GeneID" id="106478777"/>
<evidence type="ECO:0000256" key="9">
    <source>
        <dbReference type="ARBA" id="ARBA00048731"/>
    </source>
</evidence>
<keyword evidence="4" id="KW-0597">Phosphoprotein</keyword>
<organism evidence="14 15">
    <name type="scientific">Limulus polyphemus</name>
    <name type="common">Atlantic horseshoe crab</name>
    <dbReference type="NCBI Taxonomy" id="6850"/>
    <lineage>
        <taxon>Eukaryota</taxon>
        <taxon>Metazoa</taxon>
        <taxon>Ecdysozoa</taxon>
        <taxon>Arthropoda</taxon>
        <taxon>Chelicerata</taxon>
        <taxon>Merostomata</taxon>
        <taxon>Xiphosura</taxon>
        <taxon>Limulidae</taxon>
        <taxon>Limulus</taxon>
    </lineage>
</organism>
<evidence type="ECO:0000259" key="11">
    <source>
        <dbReference type="Pfam" id="PF00389"/>
    </source>
</evidence>
<dbReference type="PANTHER" id="PTHR42938">
    <property type="entry name" value="FORMATE DEHYDROGENASE 1"/>
    <property type="match status" value="1"/>
</dbReference>
<protein>
    <recommendedName>
        <fullName evidence="10">D-3-phosphoglycerate dehydrogenase</fullName>
        <ecNumber evidence="10">1.1.1.95</ecNumber>
    </recommendedName>
</protein>
<feature type="domain" description="D-isomer specific 2-hydroxyacid dehydrogenase catalytic" evidence="11">
    <location>
        <begin position="8"/>
        <end position="316"/>
    </location>
</feature>
<comment type="pathway">
    <text evidence="1 10">Amino-acid biosynthesis; L-serine biosynthesis; L-serine from 3-phospho-D-glycerate: step 1/3.</text>
</comment>
<accession>A0ABM1C5Y3</accession>
<dbReference type="PROSITE" id="PS00065">
    <property type="entry name" value="D_2_HYDROXYACID_DH_1"/>
    <property type="match status" value="1"/>
</dbReference>
<dbReference type="InterPro" id="IPR045626">
    <property type="entry name" value="PGDH_ASB_dom"/>
</dbReference>
<name>A0ABM1C5Y3_LIMPO</name>
<dbReference type="InterPro" id="IPR006236">
    <property type="entry name" value="PGDH"/>
</dbReference>
<dbReference type="InterPro" id="IPR029752">
    <property type="entry name" value="D-isomer_DH_CS1"/>
</dbReference>
<reference evidence="15" key="1">
    <citation type="submission" date="2025-08" db="UniProtKB">
        <authorList>
            <consortium name="RefSeq"/>
        </authorList>
    </citation>
    <scope>IDENTIFICATION</scope>
    <source>
        <tissue evidence="15">Muscle</tissue>
    </source>
</reference>
<dbReference type="Pfam" id="PF02826">
    <property type="entry name" value="2-Hacid_dh_C"/>
    <property type="match status" value="1"/>
</dbReference>
<dbReference type="Pfam" id="PF00389">
    <property type="entry name" value="2-Hacid_dh"/>
    <property type="match status" value="1"/>
</dbReference>
<dbReference type="SUPFAM" id="SSF143548">
    <property type="entry name" value="Serine metabolism enzymes domain"/>
    <property type="match status" value="1"/>
</dbReference>
<keyword evidence="14" id="KW-1185">Reference proteome</keyword>
<evidence type="ECO:0000256" key="3">
    <source>
        <dbReference type="ARBA" id="ARBA00011881"/>
    </source>
</evidence>
<dbReference type="RefSeq" id="XP_013794796.1">
    <property type="nucleotide sequence ID" value="XM_013939342.2"/>
</dbReference>
<keyword evidence="7 10" id="KW-0520">NAD</keyword>
<comment type="catalytic activity">
    <reaction evidence="9 10">
        <text>(2R)-3-phosphoglycerate + NAD(+) = 3-phosphooxypyruvate + NADH + H(+)</text>
        <dbReference type="Rhea" id="RHEA:12641"/>
        <dbReference type="ChEBI" id="CHEBI:15378"/>
        <dbReference type="ChEBI" id="CHEBI:18110"/>
        <dbReference type="ChEBI" id="CHEBI:57540"/>
        <dbReference type="ChEBI" id="CHEBI:57945"/>
        <dbReference type="ChEBI" id="CHEBI:58272"/>
        <dbReference type="EC" id="1.1.1.95"/>
    </reaction>
</comment>
<evidence type="ECO:0000256" key="2">
    <source>
        <dbReference type="ARBA" id="ARBA00005854"/>
    </source>
</evidence>
<evidence type="ECO:0000256" key="4">
    <source>
        <dbReference type="ARBA" id="ARBA00022553"/>
    </source>
</evidence>
<dbReference type="InterPro" id="IPR029009">
    <property type="entry name" value="ASB_dom_sf"/>
</dbReference>
<evidence type="ECO:0000256" key="5">
    <source>
        <dbReference type="ARBA" id="ARBA00022990"/>
    </source>
</evidence>
<gene>
    <name evidence="15" type="primary">LOC106478777</name>
</gene>
<dbReference type="InterPro" id="IPR006139">
    <property type="entry name" value="D-isomer_2_OHA_DH_cat_dom"/>
</dbReference>
<evidence type="ECO:0000313" key="14">
    <source>
        <dbReference type="Proteomes" id="UP000694941"/>
    </source>
</evidence>
<dbReference type="SUPFAM" id="SSF52283">
    <property type="entry name" value="Formate/glycerate dehydrogenase catalytic domain-like"/>
    <property type="match status" value="1"/>
</dbReference>
<keyword evidence="6 10" id="KW-0560">Oxidoreductase</keyword>
<dbReference type="Gene3D" id="3.40.50.720">
    <property type="entry name" value="NAD(P)-binding Rossmann-like Domain"/>
    <property type="match status" value="2"/>
</dbReference>
<dbReference type="Proteomes" id="UP000694941">
    <property type="component" value="Unplaced"/>
</dbReference>
<proteinExistence type="inferred from homology"/>
<evidence type="ECO:0000256" key="10">
    <source>
        <dbReference type="RuleBase" id="RU363003"/>
    </source>
</evidence>
<feature type="domain" description="D-isomer specific 2-hydroxyacid dehydrogenase NAD-binding" evidence="12">
    <location>
        <begin position="112"/>
        <end position="284"/>
    </location>
</feature>
<keyword evidence="10" id="KW-0028">Amino-acid biosynthesis</keyword>
<dbReference type="InterPro" id="IPR036291">
    <property type="entry name" value="NAD(P)-bd_dom_sf"/>
</dbReference>
<dbReference type="EC" id="1.1.1.95" evidence="10"/>
<keyword evidence="8 10" id="KW-0718">Serine biosynthesis</keyword>
<evidence type="ECO:0000256" key="8">
    <source>
        <dbReference type="ARBA" id="ARBA00023299"/>
    </source>
</evidence>
<dbReference type="InterPro" id="IPR006140">
    <property type="entry name" value="D-isomer_DH_NAD-bd"/>
</dbReference>
<keyword evidence="5" id="KW-0007">Acetylation</keyword>
<dbReference type="SUPFAM" id="SSF51735">
    <property type="entry name" value="NAD(P)-binding Rossmann-fold domains"/>
    <property type="match status" value="1"/>
</dbReference>
<comment type="similarity">
    <text evidence="2 10">Belongs to the D-isomer specific 2-hydroxyacid dehydrogenase family.</text>
</comment>
<dbReference type="Pfam" id="PF19304">
    <property type="entry name" value="PGDH_inter"/>
    <property type="match status" value="1"/>
</dbReference>
<dbReference type="PANTHER" id="PTHR42938:SF22">
    <property type="entry name" value="D-3-PHOSPHOGLYCERATE DEHYDROGENASE"/>
    <property type="match status" value="1"/>
</dbReference>
<evidence type="ECO:0000313" key="15">
    <source>
        <dbReference type="RefSeq" id="XP_013794796.1"/>
    </source>
</evidence>
<dbReference type="CDD" id="cd12173">
    <property type="entry name" value="PGDH_4"/>
    <property type="match status" value="1"/>
</dbReference>
<evidence type="ECO:0000256" key="7">
    <source>
        <dbReference type="ARBA" id="ARBA00023027"/>
    </source>
</evidence>
<dbReference type="NCBIfam" id="TIGR01327">
    <property type="entry name" value="PGDH"/>
    <property type="match status" value="1"/>
</dbReference>